<dbReference type="AlphaFoldDB" id="A0A562NQQ6"/>
<protein>
    <submittedName>
        <fullName evidence="2">Cobalt-precorrin 5A hydrolase</fullName>
    </submittedName>
</protein>
<keyword evidence="2" id="KW-0378">Hydrolase</keyword>
<name>A0A562NQQ6_9RHOB</name>
<dbReference type="EMBL" id="VLKU01000005">
    <property type="protein sequence ID" value="TWI34539.1"/>
    <property type="molecule type" value="Genomic_DNA"/>
</dbReference>
<dbReference type="Proteomes" id="UP000316225">
    <property type="component" value="Unassembled WGS sequence"/>
</dbReference>
<dbReference type="Pfam" id="PF01890">
    <property type="entry name" value="CbiG_C"/>
    <property type="match status" value="1"/>
</dbReference>
<gene>
    <name evidence="2" type="ORF">IQ24_02059</name>
</gene>
<evidence type="ECO:0000259" key="1">
    <source>
        <dbReference type="Pfam" id="PF01890"/>
    </source>
</evidence>
<reference evidence="2 3" key="1">
    <citation type="journal article" date="2015" name="Stand. Genomic Sci.">
        <title>Genomic Encyclopedia of Bacterial and Archaeal Type Strains, Phase III: the genomes of soil and plant-associated and newly described type strains.</title>
        <authorList>
            <person name="Whitman W.B."/>
            <person name="Woyke T."/>
            <person name="Klenk H.P."/>
            <person name="Zhou Y."/>
            <person name="Lilburn T.G."/>
            <person name="Beck B.J."/>
            <person name="De Vos P."/>
            <person name="Vandamme P."/>
            <person name="Eisen J.A."/>
            <person name="Garrity G."/>
            <person name="Hugenholtz P."/>
            <person name="Kyrpides N.C."/>
        </authorList>
    </citation>
    <scope>NUCLEOTIDE SEQUENCE [LARGE SCALE GENOMIC DNA]</scope>
    <source>
        <strain evidence="2 3">CGMCC 1.5364</strain>
    </source>
</reference>
<feature type="domain" description="CobE/GbiG C-terminal" evidence="1">
    <location>
        <begin position="8"/>
        <end position="117"/>
    </location>
</feature>
<dbReference type="GO" id="GO:0009236">
    <property type="term" value="P:cobalamin biosynthetic process"/>
    <property type="evidence" value="ECO:0007669"/>
    <property type="project" value="InterPro"/>
</dbReference>
<sequence length="122" mass="11984">MGGGAVRVAGLGFRTAAGAASLHDALQRTGMSVDALATATDKAEAAPIRELAHSLGLPLIAVEVAGVSTPTQSPRVTARFGTGSLAEAAALAAAGPGAQIIVRRVTSHDGMATAAIAWKGAE</sequence>
<keyword evidence="3" id="KW-1185">Reference proteome</keyword>
<accession>A0A562NQQ6</accession>
<comment type="caution">
    <text evidence="2">The sequence shown here is derived from an EMBL/GenBank/DDBJ whole genome shotgun (WGS) entry which is preliminary data.</text>
</comment>
<dbReference type="GO" id="GO:0016787">
    <property type="term" value="F:hydrolase activity"/>
    <property type="evidence" value="ECO:0007669"/>
    <property type="project" value="UniProtKB-KW"/>
</dbReference>
<dbReference type="InterPro" id="IPR036518">
    <property type="entry name" value="CobE/GbiG_C_sf"/>
</dbReference>
<dbReference type="InterPro" id="IPR002750">
    <property type="entry name" value="CobE/GbiG_C"/>
</dbReference>
<organism evidence="2 3">
    <name type="scientific">Paracoccus sulfuroxidans</name>
    <dbReference type="NCBI Taxonomy" id="384678"/>
    <lineage>
        <taxon>Bacteria</taxon>
        <taxon>Pseudomonadati</taxon>
        <taxon>Pseudomonadota</taxon>
        <taxon>Alphaproteobacteria</taxon>
        <taxon>Rhodobacterales</taxon>
        <taxon>Paracoccaceae</taxon>
        <taxon>Paracoccus</taxon>
    </lineage>
</organism>
<evidence type="ECO:0000313" key="2">
    <source>
        <dbReference type="EMBL" id="TWI34539.1"/>
    </source>
</evidence>
<proteinExistence type="predicted"/>
<dbReference type="SUPFAM" id="SSF159664">
    <property type="entry name" value="CobE/GbiG C-terminal domain-like"/>
    <property type="match status" value="1"/>
</dbReference>
<dbReference type="Gene3D" id="3.30.420.180">
    <property type="entry name" value="CobE/GbiG C-terminal domain"/>
    <property type="match status" value="1"/>
</dbReference>
<evidence type="ECO:0000313" key="3">
    <source>
        <dbReference type="Proteomes" id="UP000316225"/>
    </source>
</evidence>